<dbReference type="AlphaFoldDB" id="K9W6Z7"/>
<reference evidence="1 2" key="1">
    <citation type="submission" date="2012-06" db="EMBL/GenBank/DDBJ databases">
        <title>Finished chromosome of genome of Crinalium epipsammum PCC 9333.</title>
        <authorList>
            <consortium name="US DOE Joint Genome Institute"/>
            <person name="Gugger M."/>
            <person name="Coursin T."/>
            <person name="Rippka R."/>
            <person name="Tandeau De Marsac N."/>
            <person name="Huntemann M."/>
            <person name="Wei C.-L."/>
            <person name="Han J."/>
            <person name="Detter J.C."/>
            <person name="Han C."/>
            <person name="Tapia R."/>
            <person name="Davenport K."/>
            <person name="Daligault H."/>
            <person name="Erkkila T."/>
            <person name="Gu W."/>
            <person name="Munk A.C.C."/>
            <person name="Teshima H."/>
            <person name="Xu Y."/>
            <person name="Chain P."/>
            <person name="Chen A."/>
            <person name="Krypides N."/>
            <person name="Mavromatis K."/>
            <person name="Markowitz V."/>
            <person name="Szeto E."/>
            <person name="Ivanova N."/>
            <person name="Mikhailova N."/>
            <person name="Ovchinnikova G."/>
            <person name="Pagani I."/>
            <person name="Pati A."/>
            <person name="Goodwin L."/>
            <person name="Peters L."/>
            <person name="Pitluck S."/>
            <person name="Woyke T."/>
            <person name="Kerfeld C."/>
        </authorList>
    </citation>
    <scope>NUCLEOTIDE SEQUENCE [LARGE SCALE GENOMIC DNA]</scope>
    <source>
        <strain evidence="1 2">PCC 9333</strain>
    </source>
</reference>
<keyword evidence="2" id="KW-1185">Reference proteome</keyword>
<dbReference type="EMBL" id="CP003620">
    <property type="protein sequence ID" value="AFZ15250.1"/>
    <property type="molecule type" value="Genomic_DNA"/>
</dbReference>
<name>K9W6Z7_9CYAN</name>
<accession>K9W6Z7</accession>
<proteinExistence type="predicted"/>
<dbReference type="RefSeq" id="WP_015205341.1">
    <property type="nucleotide sequence ID" value="NC_019753.1"/>
</dbReference>
<dbReference type="InterPro" id="IPR014951">
    <property type="entry name" value="DUF1822"/>
</dbReference>
<gene>
    <name evidence="1" type="ORF">Cri9333_4468</name>
</gene>
<sequence>MILDTVVFDSTNVRLEFSELEQDQVWQQSQAFSSAFSRWNAYLNQIALKAILPWLREEYLAKANISPASAALPSFWEVVNGTAIVADNTRFVLIPSESIDSSELRVPQEWVDIPSWTADYYLAVQVNSDEKGVVVWGYATHEQLKTRGTYDSSDRTYHLSSENLTLDLNVLWVARQLGIEETTRVPIPSLATLPLTQAQNLIQRLGNPAITLPRLAVPFELWGALLEHGGTRQNLYEKRLGLPQKSIIDWLRSGVSDLAQQIGWGQIELQPSFAGGRGEELTSTKIILSRQLQIAGQNYELRVFPVGNIEDSIWRFELRNSTIGGLIPGGVKLRLLTEDLETFDGNEDIALTAQERLYIDVGLAPEEGIVWETEPLPDNYDREILRF</sequence>
<evidence type="ECO:0008006" key="3">
    <source>
        <dbReference type="Google" id="ProtNLM"/>
    </source>
</evidence>
<dbReference type="OrthoDB" id="526290at2"/>
<dbReference type="PATRIC" id="fig|1173022.3.peg.4828"/>
<organism evidence="1 2">
    <name type="scientific">Crinalium epipsammum PCC 9333</name>
    <dbReference type="NCBI Taxonomy" id="1173022"/>
    <lineage>
        <taxon>Bacteria</taxon>
        <taxon>Bacillati</taxon>
        <taxon>Cyanobacteriota</taxon>
        <taxon>Cyanophyceae</taxon>
        <taxon>Gomontiellales</taxon>
        <taxon>Gomontiellaceae</taxon>
        <taxon>Crinalium</taxon>
    </lineage>
</organism>
<dbReference type="eggNOG" id="COG1413">
    <property type="taxonomic scope" value="Bacteria"/>
</dbReference>
<dbReference type="HOGENOM" id="CLU_043658_1_0_3"/>
<dbReference type="Proteomes" id="UP000010472">
    <property type="component" value="Chromosome"/>
</dbReference>
<protein>
    <recommendedName>
        <fullName evidence="3">DUF1822 domain-containing protein</fullName>
    </recommendedName>
</protein>
<dbReference type="KEGG" id="cep:Cri9333_4468"/>
<evidence type="ECO:0000313" key="1">
    <source>
        <dbReference type="EMBL" id="AFZ15250.1"/>
    </source>
</evidence>
<dbReference type="STRING" id="1173022.Cri9333_4468"/>
<dbReference type="Pfam" id="PF08852">
    <property type="entry name" value="DUF1822"/>
    <property type="match status" value="1"/>
</dbReference>
<evidence type="ECO:0000313" key="2">
    <source>
        <dbReference type="Proteomes" id="UP000010472"/>
    </source>
</evidence>